<dbReference type="InterPro" id="IPR017850">
    <property type="entry name" value="Alkaline_phosphatase_core_sf"/>
</dbReference>
<name>A0A9Q3UJY5_9GAMM</name>
<feature type="transmembrane region" description="Helical" evidence="2">
    <location>
        <begin position="42"/>
        <end position="64"/>
    </location>
</feature>
<accession>A0A9Q3UJY5</accession>
<reference evidence="5" key="1">
    <citation type="submission" date="2021-10" db="EMBL/GenBank/DDBJ databases">
        <title>The diversity and Nitrogen Metabolism of Culturable Nitrate-Utilizing Bacteria Within the Oxygen Minimum Zone of the Changjiang (Yangtze River)Estuary.</title>
        <authorList>
            <person name="Zhang D."/>
            <person name="Zheng J."/>
            <person name="Liu S."/>
            <person name="He W."/>
        </authorList>
    </citation>
    <scope>NUCLEOTIDE SEQUENCE</scope>
    <source>
        <strain evidence="5">FXH-223</strain>
    </source>
</reference>
<dbReference type="EMBL" id="JAJGNA010000006">
    <property type="protein sequence ID" value="MCC4308352.1"/>
    <property type="molecule type" value="Genomic_DNA"/>
</dbReference>
<dbReference type="InterPro" id="IPR000917">
    <property type="entry name" value="Sulfatase_N"/>
</dbReference>
<feature type="domain" description="Inner membrane protein YejM N-terminal" evidence="4">
    <location>
        <begin position="12"/>
        <end position="238"/>
    </location>
</feature>
<evidence type="ECO:0000256" key="1">
    <source>
        <dbReference type="ARBA" id="ARBA00008779"/>
    </source>
</evidence>
<dbReference type="PANTHER" id="PTHR42693:SF33">
    <property type="entry name" value="ARYLSULFATASE"/>
    <property type="match status" value="1"/>
</dbReference>
<dbReference type="GO" id="GO:0004065">
    <property type="term" value="F:arylsulfatase activity"/>
    <property type="evidence" value="ECO:0007669"/>
    <property type="project" value="TreeGrafter"/>
</dbReference>
<keyword evidence="2" id="KW-0472">Membrane</keyword>
<feature type="transmembrane region" description="Helical" evidence="2">
    <location>
        <begin position="132"/>
        <end position="151"/>
    </location>
</feature>
<protein>
    <submittedName>
        <fullName evidence="5">Sulfatase-like hydrolase/transferase</fullName>
    </submittedName>
</protein>
<comment type="caution">
    <text evidence="5">The sequence shown here is derived from an EMBL/GenBank/DDBJ whole genome shotgun (WGS) entry which is preliminary data.</text>
</comment>
<sequence length="617" mass="68549">MTPASPRAGFPGLFFVLNYLLLLAVGLYIAHGQWLPPKDGPAALFVIAALAGYTALYLLPAWLLSALCHRWPGPRPARWLAVALASATLLLLLVDSQIHRLYGFHINGFVWNLLITPGGIDSMGGGDGTTLTVVLIAVGVVGLETGLMALARRRPPPRLRWRWVLAGLLLCMAGERVAYGLSDLDAYRPVLNAARAVPFYQPATFESLARDLGYTPAPRTALSVSADGPLNYPLHPLTVAADAPSPNILVLVAESLRADMLTPEIMPNLWRFAERHGRRYTDHMSGGNGTRMGIFSLFYGLPGNYWFPFLESRRPPVLISELQRRDYRFGLYTSARFSYPEFDRTVFASVPSSAMVSDDEGPGWRRDRRNVGRLLDFIGDDRTGDDQPRPFFGFMFFESPHARYYFPEESVIRPDYLRELNYATMDVQRDMPGILNRYINAVHHLDQQLGRVLDRLERDGRLDDTLVVITGDHGEEFMEHGRWGHNSAFHDEQVRVPLVVAGAGVTPAVVDRPTSHLDVAPTLLRRLGVTNPSADFAVGVPLDRARSGRYRLAASWDAVAYLGPDYKVAMPTNAGGLGEMTVARAGDQPVVDADAVMVRVRDPLARVLEDMSRFYRR</sequence>
<keyword evidence="2" id="KW-1133">Transmembrane helix</keyword>
<keyword evidence="2" id="KW-0812">Transmembrane</keyword>
<feature type="transmembrane region" description="Helical" evidence="2">
    <location>
        <begin position="12"/>
        <end position="30"/>
    </location>
</feature>
<feature type="transmembrane region" description="Helical" evidence="2">
    <location>
        <begin position="76"/>
        <end position="94"/>
    </location>
</feature>
<dbReference type="InterPro" id="IPR050738">
    <property type="entry name" value="Sulfatase"/>
</dbReference>
<dbReference type="PANTHER" id="PTHR42693">
    <property type="entry name" value="ARYLSULFATASE FAMILY MEMBER"/>
    <property type="match status" value="1"/>
</dbReference>
<dbReference type="Proteomes" id="UP001108027">
    <property type="component" value="Unassembled WGS sequence"/>
</dbReference>
<dbReference type="AlphaFoldDB" id="A0A9Q3UJY5"/>
<dbReference type="InterPro" id="IPR012159">
    <property type="entry name" value="YejM-like"/>
</dbReference>
<dbReference type="RefSeq" id="WP_228233571.1">
    <property type="nucleotide sequence ID" value="NZ_ARXL01000056.1"/>
</dbReference>
<dbReference type="Pfam" id="PF00884">
    <property type="entry name" value="Sulfatase"/>
    <property type="match status" value="1"/>
</dbReference>
<evidence type="ECO:0000313" key="5">
    <source>
        <dbReference type="EMBL" id="MCC4308352.1"/>
    </source>
</evidence>
<evidence type="ECO:0000259" key="3">
    <source>
        <dbReference type="Pfam" id="PF00884"/>
    </source>
</evidence>
<dbReference type="Pfam" id="PF11893">
    <property type="entry name" value="DUF3413"/>
    <property type="match status" value="1"/>
</dbReference>
<proteinExistence type="inferred from homology"/>
<organism evidence="5 6">
    <name type="scientific">Alloalcanivorax marinus</name>
    <dbReference type="NCBI Taxonomy" id="1177169"/>
    <lineage>
        <taxon>Bacteria</taxon>
        <taxon>Pseudomonadati</taxon>
        <taxon>Pseudomonadota</taxon>
        <taxon>Gammaproteobacteria</taxon>
        <taxon>Oceanospirillales</taxon>
        <taxon>Alcanivoracaceae</taxon>
        <taxon>Alloalcanivorax</taxon>
    </lineage>
</organism>
<dbReference type="SUPFAM" id="SSF53649">
    <property type="entry name" value="Alkaline phosphatase-like"/>
    <property type="match status" value="1"/>
</dbReference>
<evidence type="ECO:0000313" key="6">
    <source>
        <dbReference type="Proteomes" id="UP001108027"/>
    </source>
</evidence>
<evidence type="ECO:0000256" key="2">
    <source>
        <dbReference type="SAM" id="Phobius"/>
    </source>
</evidence>
<keyword evidence="6" id="KW-1185">Reference proteome</keyword>
<dbReference type="PIRSF" id="PIRSF004950">
    <property type="entry name" value="Mmb_sulf_HI0842"/>
    <property type="match status" value="1"/>
</dbReference>
<evidence type="ECO:0000259" key="4">
    <source>
        <dbReference type="Pfam" id="PF11893"/>
    </source>
</evidence>
<dbReference type="CDD" id="cd16148">
    <property type="entry name" value="sulfatase_like"/>
    <property type="match status" value="1"/>
</dbReference>
<feature type="domain" description="Sulfatase N-terminal" evidence="3">
    <location>
        <begin position="246"/>
        <end position="529"/>
    </location>
</feature>
<dbReference type="InterPro" id="IPR024588">
    <property type="entry name" value="YejM_N"/>
</dbReference>
<feature type="transmembrane region" description="Helical" evidence="2">
    <location>
        <begin position="163"/>
        <end position="181"/>
    </location>
</feature>
<dbReference type="Gene3D" id="3.40.720.10">
    <property type="entry name" value="Alkaline Phosphatase, subunit A"/>
    <property type="match status" value="1"/>
</dbReference>
<keyword evidence="5" id="KW-0378">Hydrolase</keyword>
<gene>
    <name evidence="5" type="ORF">LL252_07175</name>
</gene>
<comment type="similarity">
    <text evidence="1">Belongs to the sulfatase family.</text>
</comment>